<dbReference type="InterPro" id="IPR003409">
    <property type="entry name" value="MORN"/>
</dbReference>
<dbReference type="SMART" id="SM00698">
    <property type="entry name" value="MORN"/>
    <property type="match status" value="2"/>
</dbReference>
<proteinExistence type="predicted"/>
<keyword evidence="1" id="KW-0677">Repeat</keyword>
<dbReference type="Gene3D" id="2.20.110.10">
    <property type="entry name" value="Histone H3 K4-specific methyltransferase SET7/9 N-terminal domain"/>
    <property type="match status" value="1"/>
</dbReference>
<evidence type="ECO:0000256" key="2">
    <source>
        <dbReference type="SAM" id="Phobius"/>
    </source>
</evidence>
<reference evidence="3" key="1">
    <citation type="journal article" date="2022" name="Int. J. Syst. Evol. Microbiol.">
        <title>A novel species of lactic acid bacteria, Ligilactobacillus pabuli sp. nov., isolated from alfalfa silage.</title>
        <authorList>
            <person name="Tohno M."/>
            <person name="Tanizawa Y."/>
            <person name="Sawada H."/>
            <person name="Sakamoto M."/>
            <person name="Ohkuma M."/>
            <person name="Kobayashi H."/>
        </authorList>
    </citation>
    <scope>NUCLEOTIDE SEQUENCE</scope>
    <source>
        <strain evidence="3">AF129</strain>
    </source>
</reference>
<dbReference type="RefSeq" id="WP_244055045.1">
    <property type="nucleotide sequence ID" value="NZ_BQXH01000007.1"/>
</dbReference>
<name>A0ABQ5JHW5_9LACO</name>
<keyword evidence="4" id="KW-1185">Reference proteome</keyword>
<comment type="caution">
    <text evidence="3">The sequence shown here is derived from an EMBL/GenBank/DDBJ whole genome shotgun (WGS) entry which is preliminary data.</text>
</comment>
<evidence type="ECO:0000256" key="1">
    <source>
        <dbReference type="ARBA" id="ARBA00022737"/>
    </source>
</evidence>
<dbReference type="Pfam" id="PF02493">
    <property type="entry name" value="MORN"/>
    <property type="match status" value="2"/>
</dbReference>
<evidence type="ECO:0000313" key="3">
    <source>
        <dbReference type="EMBL" id="GKS81288.1"/>
    </source>
</evidence>
<evidence type="ECO:0000313" key="4">
    <source>
        <dbReference type="Proteomes" id="UP001055149"/>
    </source>
</evidence>
<dbReference type="PANTHER" id="PTHR43215">
    <property type="entry name" value="RADIAL SPOKE HEAD 1 HOMOLOG"/>
    <property type="match status" value="1"/>
</dbReference>
<dbReference type="PANTHER" id="PTHR43215:SF14">
    <property type="entry name" value="RADIAL SPOKE HEAD 1 HOMOLOG"/>
    <property type="match status" value="1"/>
</dbReference>
<dbReference type="EMBL" id="BQXH01000007">
    <property type="protein sequence ID" value="GKS81288.1"/>
    <property type="molecule type" value="Genomic_DNA"/>
</dbReference>
<keyword evidence="2" id="KW-0812">Transmembrane</keyword>
<organism evidence="3 4">
    <name type="scientific">Ligilactobacillus pabuli</name>
    <dbReference type="NCBI Taxonomy" id="2886039"/>
    <lineage>
        <taxon>Bacteria</taxon>
        <taxon>Bacillati</taxon>
        <taxon>Bacillota</taxon>
        <taxon>Bacilli</taxon>
        <taxon>Lactobacillales</taxon>
        <taxon>Lactobacillaceae</taxon>
        <taxon>Ligilactobacillus</taxon>
    </lineage>
</organism>
<feature type="transmembrane region" description="Helical" evidence="2">
    <location>
        <begin position="6"/>
        <end position="26"/>
    </location>
</feature>
<dbReference type="SUPFAM" id="SSF82185">
    <property type="entry name" value="Histone H3 K4-specific methyltransferase SET7/9 N-terminal domain"/>
    <property type="match status" value="1"/>
</dbReference>
<accession>A0ABQ5JHW5</accession>
<gene>
    <name evidence="3" type="ORF">LPAF129_09740</name>
</gene>
<protein>
    <submittedName>
        <fullName evidence="3">Membrane protein</fullName>
    </submittedName>
</protein>
<dbReference type="Proteomes" id="UP001055149">
    <property type="component" value="Unassembled WGS sequence"/>
</dbReference>
<keyword evidence="2" id="KW-0472">Membrane</keyword>
<keyword evidence="2" id="KW-1133">Transmembrane helix</keyword>
<sequence>MQKQPIRVAGEILTVILIVVFAVIALKPAQRSTGHYTLDHGRIIYDGQVFKNKFDGQGKLSLKNGDVYQGQFKDGRFNGKGTLKSHEGWQFSGHFVKGDVSGHGKLTTQKNKVYQGEFIDGNFKQTK</sequence>